<dbReference type="EMBL" id="JQBX01000002">
    <property type="protein sequence ID" value="KRN94917.1"/>
    <property type="molecule type" value="Genomic_DNA"/>
</dbReference>
<keyword evidence="4" id="KW-0788">Thiol protease</keyword>
<sequence length="186" mass="21004">MRIKSIIVSLVIFFGFLFASHSASANVFSINLKPIIKIDQTEFRPSSEVQPPVKDARKTASSSSFDKIQNILNQHMGQPYVWGGNGPNSFDCSGLTKFVFEQALNIHLQRTAEQQFNQFEHIPHRNVGPGDLIFFSYNHGKTIDHVGIVVKGNNMMVDAQNRGVVRENYMAPWWTDSIVGYARVFN</sequence>
<organism evidence="7 8">
    <name type="scientific">Pediococcus stilesii</name>
    <dbReference type="NCBI Taxonomy" id="331679"/>
    <lineage>
        <taxon>Bacteria</taxon>
        <taxon>Bacillati</taxon>
        <taxon>Bacillota</taxon>
        <taxon>Bacilli</taxon>
        <taxon>Lactobacillales</taxon>
        <taxon>Lactobacillaceae</taxon>
        <taxon>Pediococcus</taxon>
    </lineage>
</organism>
<dbReference type="GO" id="GO:0008234">
    <property type="term" value="F:cysteine-type peptidase activity"/>
    <property type="evidence" value="ECO:0007669"/>
    <property type="project" value="UniProtKB-KW"/>
</dbReference>
<keyword evidence="5" id="KW-0732">Signal</keyword>
<protein>
    <submittedName>
        <fullName evidence="7">Cell wall-associated hydrolase</fullName>
    </submittedName>
</protein>
<feature type="domain" description="NlpC/P60" evidence="6">
    <location>
        <begin position="61"/>
        <end position="185"/>
    </location>
</feature>
<name>A0A0R2L4T0_9LACO</name>
<feature type="chain" id="PRO_5006419782" evidence="5">
    <location>
        <begin position="26"/>
        <end position="186"/>
    </location>
</feature>
<evidence type="ECO:0000256" key="3">
    <source>
        <dbReference type="ARBA" id="ARBA00022801"/>
    </source>
</evidence>
<evidence type="ECO:0000256" key="1">
    <source>
        <dbReference type="ARBA" id="ARBA00007074"/>
    </source>
</evidence>
<dbReference type="GO" id="GO:0006508">
    <property type="term" value="P:proteolysis"/>
    <property type="evidence" value="ECO:0007669"/>
    <property type="project" value="UniProtKB-KW"/>
</dbReference>
<keyword evidence="8" id="KW-1185">Reference proteome</keyword>
<keyword evidence="3 7" id="KW-0378">Hydrolase</keyword>
<dbReference type="PANTHER" id="PTHR47053:SF1">
    <property type="entry name" value="MUREIN DD-ENDOPEPTIDASE MEPH-RELATED"/>
    <property type="match status" value="1"/>
</dbReference>
<reference evidence="7 8" key="1">
    <citation type="journal article" date="2015" name="Genome Announc.">
        <title>Expanding the biotechnology potential of lactobacilli through comparative genomics of 213 strains and associated genera.</title>
        <authorList>
            <person name="Sun Z."/>
            <person name="Harris H.M."/>
            <person name="McCann A."/>
            <person name="Guo C."/>
            <person name="Argimon S."/>
            <person name="Zhang W."/>
            <person name="Yang X."/>
            <person name="Jeffery I.B."/>
            <person name="Cooney J.C."/>
            <person name="Kagawa T.F."/>
            <person name="Liu W."/>
            <person name="Song Y."/>
            <person name="Salvetti E."/>
            <person name="Wrobel A."/>
            <person name="Rasinkangas P."/>
            <person name="Parkhill J."/>
            <person name="Rea M.C."/>
            <person name="O'Sullivan O."/>
            <person name="Ritari J."/>
            <person name="Douillard F.P."/>
            <person name="Paul Ross R."/>
            <person name="Yang R."/>
            <person name="Briner A.E."/>
            <person name="Felis G.E."/>
            <person name="de Vos W.M."/>
            <person name="Barrangou R."/>
            <person name="Klaenhammer T.R."/>
            <person name="Caufield P.W."/>
            <person name="Cui Y."/>
            <person name="Zhang H."/>
            <person name="O'Toole P.W."/>
        </authorList>
    </citation>
    <scope>NUCLEOTIDE SEQUENCE [LARGE SCALE GENOMIC DNA]</scope>
    <source>
        <strain evidence="7 8">DSM 18001</strain>
    </source>
</reference>
<dbReference type="PANTHER" id="PTHR47053">
    <property type="entry name" value="MUREIN DD-ENDOPEPTIDASE MEPH-RELATED"/>
    <property type="match status" value="1"/>
</dbReference>
<dbReference type="SUPFAM" id="SSF54001">
    <property type="entry name" value="Cysteine proteinases"/>
    <property type="match status" value="1"/>
</dbReference>
<dbReference type="STRING" id="331679.IV81_GL000703"/>
<dbReference type="PATRIC" id="fig|331679.3.peg.710"/>
<feature type="signal peptide" evidence="5">
    <location>
        <begin position="1"/>
        <end position="25"/>
    </location>
</feature>
<comment type="similarity">
    <text evidence="1">Belongs to the peptidase C40 family.</text>
</comment>
<evidence type="ECO:0000259" key="6">
    <source>
        <dbReference type="PROSITE" id="PS51935"/>
    </source>
</evidence>
<evidence type="ECO:0000256" key="4">
    <source>
        <dbReference type="ARBA" id="ARBA00022807"/>
    </source>
</evidence>
<dbReference type="PROSITE" id="PS51935">
    <property type="entry name" value="NLPC_P60"/>
    <property type="match status" value="1"/>
</dbReference>
<evidence type="ECO:0000256" key="2">
    <source>
        <dbReference type="ARBA" id="ARBA00022670"/>
    </source>
</evidence>
<evidence type="ECO:0000256" key="5">
    <source>
        <dbReference type="SAM" id="SignalP"/>
    </source>
</evidence>
<dbReference type="Proteomes" id="UP000051859">
    <property type="component" value="Unassembled WGS sequence"/>
</dbReference>
<evidence type="ECO:0000313" key="8">
    <source>
        <dbReference type="Proteomes" id="UP000051859"/>
    </source>
</evidence>
<dbReference type="InterPro" id="IPR038765">
    <property type="entry name" value="Papain-like_cys_pep_sf"/>
</dbReference>
<dbReference type="InterPro" id="IPR051202">
    <property type="entry name" value="Peptidase_C40"/>
</dbReference>
<evidence type="ECO:0000313" key="7">
    <source>
        <dbReference type="EMBL" id="KRN94917.1"/>
    </source>
</evidence>
<comment type="caution">
    <text evidence="7">The sequence shown here is derived from an EMBL/GenBank/DDBJ whole genome shotgun (WGS) entry which is preliminary data.</text>
</comment>
<gene>
    <name evidence="7" type="ORF">IV81_GL000703</name>
</gene>
<proteinExistence type="inferred from homology"/>
<accession>A0A0R2L4T0</accession>
<dbReference type="Pfam" id="PF00877">
    <property type="entry name" value="NLPC_P60"/>
    <property type="match status" value="1"/>
</dbReference>
<dbReference type="Gene3D" id="3.90.1720.10">
    <property type="entry name" value="endopeptidase domain like (from Nostoc punctiforme)"/>
    <property type="match status" value="1"/>
</dbReference>
<dbReference type="AlphaFoldDB" id="A0A0R2L4T0"/>
<dbReference type="RefSeq" id="WP_057801377.1">
    <property type="nucleotide sequence ID" value="NZ_JQBX01000002.1"/>
</dbReference>
<dbReference type="InterPro" id="IPR000064">
    <property type="entry name" value="NLP_P60_dom"/>
</dbReference>
<keyword evidence="2" id="KW-0645">Protease</keyword>